<reference evidence="2" key="1">
    <citation type="submission" date="2020-09" db="EMBL/GenBank/DDBJ databases">
        <title>Genome-Enabled Discovery of Anthraquinone Biosynthesis in Senna tora.</title>
        <authorList>
            <person name="Kang S.-H."/>
            <person name="Pandey R.P."/>
            <person name="Lee C.-M."/>
            <person name="Sim J.-S."/>
            <person name="Jeong J.-T."/>
            <person name="Choi B.-S."/>
            <person name="Jung M."/>
            <person name="Ginzburg D."/>
            <person name="Zhao K."/>
            <person name="Won S.Y."/>
            <person name="Oh T.-J."/>
            <person name="Yu Y."/>
            <person name="Kim N.-H."/>
            <person name="Lee O.R."/>
            <person name="Lee T.-H."/>
            <person name="Bashyal P."/>
            <person name="Kim T.-S."/>
            <person name="Lee W.-H."/>
            <person name="Kawkins C."/>
            <person name="Kim C.-K."/>
            <person name="Kim J.S."/>
            <person name="Ahn B.O."/>
            <person name="Rhee S.Y."/>
            <person name="Sohng J.K."/>
        </authorList>
    </citation>
    <scope>NUCLEOTIDE SEQUENCE</scope>
    <source>
        <tissue evidence="2">Leaf</tissue>
    </source>
</reference>
<protein>
    <submittedName>
        <fullName evidence="2">RNA polymerase II degradation factor 1-like</fullName>
    </submittedName>
</protein>
<dbReference type="Proteomes" id="UP000634136">
    <property type="component" value="Unassembled WGS sequence"/>
</dbReference>
<feature type="compositionally biased region" description="Basic and acidic residues" evidence="1">
    <location>
        <begin position="68"/>
        <end position="81"/>
    </location>
</feature>
<comment type="caution">
    <text evidence="2">The sequence shown here is derived from an EMBL/GenBank/DDBJ whole genome shotgun (WGS) entry which is preliminary data.</text>
</comment>
<organism evidence="2 3">
    <name type="scientific">Senna tora</name>
    <dbReference type="NCBI Taxonomy" id="362788"/>
    <lineage>
        <taxon>Eukaryota</taxon>
        <taxon>Viridiplantae</taxon>
        <taxon>Streptophyta</taxon>
        <taxon>Embryophyta</taxon>
        <taxon>Tracheophyta</taxon>
        <taxon>Spermatophyta</taxon>
        <taxon>Magnoliopsida</taxon>
        <taxon>eudicotyledons</taxon>
        <taxon>Gunneridae</taxon>
        <taxon>Pentapetalae</taxon>
        <taxon>rosids</taxon>
        <taxon>fabids</taxon>
        <taxon>Fabales</taxon>
        <taxon>Fabaceae</taxon>
        <taxon>Caesalpinioideae</taxon>
        <taxon>Cassia clade</taxon>
        <taxon>Senna</taxon>
    </lineage>
</organism>
<sequence length="116" mass="13067">MGKKKVQKTKELSVAIAEASSAGEKVQQVEQSQPRKRGRPRKMVEKTEEREEKQEETIIEGSSFKKGKSSESEQHDVEKQEGSSACTSTSTRFTNDPKAEPSRSRARRKSKPRKST</sequence>
<dbReference type="EMBL" id="JAAIUW010000005">
    <property type="protein sequence ID" value="KAF7829679.1"/>
    <property type="molecule type" value="Genomic_DNA"/>
</dbReference>
<proteinExistence type="predicted"/>
<evidence type="ECO:0000256" key="1">
    <source>
        <dbReference type="SAM" id="MobiDB-lite"/>
    </source>
</evidence>
<feature type="region of interest" description="Disordered" evidence="1">
    <location>
        <begin position="18"/>
        <end position="116"/>
    </location>
</feature>
<dbReference type="PANTHER" id="PTHR37615">
    <property type="entry name" value="NUCLEOPORIN NUP159-LIKE"/>
    <property type="match status" value="1"/>
</dbReference>
<feature type="compositionally biased region" description="Polar residues" evidence="1">
    <location>
        <begin position="82"/>
        <end position="94"/>
    </location>
</feature>
<dbReference type="PANTHER" id="PTHR37615:SF1">
    <property type="entry name" value="NUCLEOPORIN NUP159-LIKE"/>
    <property type="match status" value="1"/>
</dbReference>
<evidence type="ECO:0000313" key="2">
    <source>
        <dbReference type="EMBL" id="KAF7829679.1"/>
    </source>
</evidence>
<dbReference type="OrthoDB" id="1001967at2759"/>
<accession>A0A834U3I2</accession>
<evidence type="ECO:0000313" key="3">
    <source>
        <dbReference type="Proteomes" id="UP000634136"/>
    </source>
</evidence>
<dbReference type="AlphaFoldDB" id="A0A834U3I2"/>
<keyword evidence="3" id="KW-1185">Reference proteome</keyword>
<name>A0A834U3I2_9FABA</name>
<feature type="compositionally biased region" description="Basic and acidic residues" evidence="1">
    <location>
        <begin position="42"/>
        <end position="56"/>
    </location>
</feature>
<gene>
    <name evidence="2" type="ORF">G2W53_012012</name>
</gene>
<feature type="compositionally biased region" description="Basic residues" evidence="1">
    <location>
        <begin position="104"/>
        <end position="116"/>
    </location>
</feature>